<feature type="compositionally biased region" description="Polar residues" evidence="1">
    <location>
        <begin position="20"/>
        <end position="35"/>
    </location>
</feature>
<dbReference type="EMBL" id="GG662495">
    <property type="protein sequence ID" value="EAS03216.1"/>
    <property type="molecule type" value="Genomic_DNA"/>
</dbReference>
<gene>
    <name evidence="2" type="ORF">TTHERM_00535520</name>
</gene>
<feature type="region of interest" description="Disordered" evidence="1">
    <location>
        <begin position="20"/>
        <end position="62"/>
    </location>
</feature>
<dbReference type="HOGENOM" id="CLU_450193_0_0_1"/>
<organism evidence="2 3">
    <name type="scientific">Tetrahymena thermophila (strain SB210)</name>
    <dbReference type="NCBI Taxonomy" id="312017"/>
    <lineage>
        <taxon>Eukaryota</taxon>
        <taxon>Sar</taxon>
        <taxon>Alveolata</taxon>
        <taxon>Ciliophora</taxon>
        <taxon>Intramacronucleata</taxon>
        <taxon>Oligohymenophorea</taxon>
        <taxon>Hymenostomatida</taxon>
        <taxon>Tetrahymenina</taxon>
        <taxon>Tetrahymenidae</taxon>
        <taxon>Tetrahymena</taxon>
    </lineage>
</organism>
<keyword evidence="3" id="KW-1185">Reference proteome</keyword>
<dbReference type="RefSeq" id="XP_001023461.1">
    <property type="nucleotide sequence ID" value="XM_001023461.1"/>
</dbReference>
<dbReference type="KEGG" id="tet:TTHERM_00535520"/>
<dbReference type="Proteomes" id="UP000009168">
    <property type="component" value="Unassembled WGS sequence"/>
</dbReference>
<evidence type="ECO:0000313" key="3">
    <source>
        <dbReference type="Proteomes" id="UP000009168"/>
    </source>
</evidence>
<protein>
    <submittedName>
        <fullName evidence="2">Uncharacterized protein</fullName>
    </submittedName>
</protein>
<evidence type="ECO:0000256" key="1">
    <source>
        <dbReference type="SAM" id="MobiDB-lite"/>
    </source>
</evidence>
<dbReference type="InParanoid" id="I7MLW9"/>
<evidence type="ECO:0000313" key="2">
    <source>
        <dbReference type="EMBL" id="EAS03216.1"/>
    </source>
</evidence>
<accession>I7MLW9</accession>
<reference evidence="3" key="1">
    <citation type="journal article" date="2006" name="PLoS Biol.">
        <title>Macronuclear genome sequence of the ciliate Tetrahymena thermophila, a model eukaryote.</title>
        <authorList>
            <person name="Eisen J.A."/>
            <person name="Coyne R.S."/>
            <person name="Wu M."/>
            <person name="Wu D."/>
            <person name="Thiagarajan M."/>
            <person name="Wortman J.R."/>
            <person name="Badger J.H."/>
            <person name="Ren Q."/>
            <person name="Amedeo P."/>
            <person name="Jones K.M."/>
            <person name="Tallon L.J."/>
            <person name="Delcher A.L."/>
            <person name="Salzberg S.L."/>
            <person name="Silva J.C."/>
            <person name="Haas B.J."/>
            <person name="Majoros W.H."/>
            <person name="Farzad M."/>
            <person name="Carlton J.M."/>
            <person name="Smith R.K. Jr."/>
            <person name="Garg J."/>
            <person name="Pearlman R.E."/>
            <person name="Karrer K.M."/>
            <person name="Sun L."/>
            <person name="Manning G."/>
            <person name="Elde N.C."/>
            <person name="Turkewitz A.P."/>
            <person name="Asai D.J."/>
            <person name="Wilkes D.E."/>
            <person name="Wang Y."/>
            <person name="Cai H."/>
            <person name="Collins K."/>
            <person name="Stewart B.A."/>
            <person name="Lee S.R."/>
            <person name="Wilamowska K."/>
            <person name="Weinberg Z."/>
            <person name="Ruzzo W.L."/>
            <person name="Wloga D."/>
            <person name="Gaertig J."/>
            <person name="Frankel J."/>
            <person name="Tsao C.-C."/>
            <person name="Gorovsky M.A."/>
            <person name="Keeling P.J."/>
            <person name="Waller R.F."/>
            <person name="Patron N.J."/>
            <person name="Cherry J.M."/>
            <person name="Stover N.A."/>
            <person name="Krieger C.J."/>
            <person name="del Toro C."/>
            <person name="Ryder H.F."/>
            <person name="Williamson S.C."/>
            <person name="Barbeau R.A."/>
            <person name="Hamilton E.P."/>
            <person name="Orias E."/>
        </authorList>
    </citation>
    <scope>NUCLEOTIDE SEQUENCE [LARGE SCALE GENOMIC DNA]</scope>
    <source>
        <strain evidence="3">SB210</strain>
    </source>
</reference>
<name>I7MLW9_TETTS</name>
<proteinExistence type="predicted"/>
<dbReference type="GeneID" id="7826556"/>
<dbReference type="AlphaFoldDB" id="I7MLW9"/>
<sequence>MKSINGQDTGLQQKKQNITNRLKQNGNTSSINLATGDQVMSRASLPNSPPKEKIISQQQYHIRSQKKVKNENLREDSVKQLQYDENDQLCKEIKKVNLNIMPFTSKVSNNINVSANSLTSSNNSSSFNLCQQQSKQKKELDENLKKSLPTVNESAPRMKSDRDYCLKQESIKDIQIRQQETFPVADCNLNRYSEQDDNQNLQDLNKFQSYKCIEGDKQQTQPLSLSVKYPIQQGFINLFELKKPEEQQQQLLQKPLSKSLIGSQKNGQNPIQSLEKIKQDPHQIEIESDKNNSFYSKQQQNVFQTNNDQTVKQIHLFQIKSTNQIQSKNAPEFFQNKEVLTKNNAVQVNSLFNHKNPIQNQQKIQPQSIQLSDVNSSFQEDELTTQNNGGGFYGESSPISPQPVEIPIFDLKASAVINGKQSQKDLHQRKNYSQQRKMQTPLNIHQNAKNKNENTKRESKKQNIGILNGAKEQRIVVICESSSQTREWVNRFLGMRNIQDFETFTLPGGPGCLCVEDNQERICWQNSLKQFTQSISKLYQLQEIQVYQNSNSIFNQIYNQDSLQGRGSQLQQMQENLKQACQIVKEQLQLPVKGFFINNKGIVEKIL</sequence>